<protein>
    <submittedName>
        <fullName evidence="1">Uncharacterized protein</fullName>
    </submittedName>
</protein>
<evidence type="ECO:0000313" key="2">
    <source>
        <dbReference type="Proteomes" id="UP000193240"/>
    </source>
</evidence>
<name>A0A1Y2LJN0_EPING</name>
<organism evidence="1 2">
    <name type="scientific">Epicoccum nigrum</name>
    <name type="common">Soil fungus</name>
    <name type="synonym">Epicoccum purpurascens</name>
    <dbReference type="NCBI Taxonomy" id="105696"/>
    <lineage>
        <taxon>Eukaryota</taxon>
        <taxon>Fungi</taxon>
        <taxon>Dikarya</taxon>
        <taxon>Ascomycota</taxon>
        <taxon>Pezizomycotina</taxon>
        <taxon>Dothideomycetes</taxon>
        <taxon>Pleosporomycetidae</taxon>
        <taxon>Pleosporales</taxon>
        <taxon>Pleosporineae</taxon>
        <taxon>Didymellaceae</taxon>
        <taxon>Epicoccum</taxon>
    </lineage>
</organism>
<dbReference type="EMBL" id="KZ107861">
    <property type="protein sequence ID" value="OSS43809.1"/>
    <property type="molecule type" value="Genomic_DNA"/>
</dbReference>
<gene>
    <name evidence="1" type="ORF">B5807_11660</name>
</gene>
<dbReference type="Proteomes" id="UP000193240">
    <property type="component" value="Unassembled WGS sequence"/>
</dbReference>
<accession>A0A1Y2LJN0</accession>
<dbReference type="OMA" id="ASTHLEC"/>
<evidence type="ECO:0000313" key="1">
    <source>
        <dbReference type="EMBL" id="OSS43809.1"/>
    </source>
</evidence>
<dbReference type="AlphaFoldDB" id="A0A1Y2LJN0"/>
<keyword evidence="2" id="KW-1185">Reference proteome</keyword>
<sequence length="175" mass="19954">MVTAPDLSPTVLECFNQKLPQLGRSLMIYKTVKASSTTTANAVPPHVLLCKQHDLFQQHAEDCLKKDRTQKSEYSQQPIGPEFKQIKLDNEADLVFASAIFVIKPILNIISIWYNDNITVTSDQTAKIDLLGDNEKATRVDLVFRSAKDNRIILILEYKRRELIMYEKFRGALLS</sequence>
<reference evidence="1 2" key="1">
    <citation type="journal article" date="2017" name="Genome Announc.">
        <title>Genome sequence of the saprophytic ascomycete Epicoccum nigrum ICMP 19927 strain isolated from New Zealand.</title>
        <authorList>
            <person name="Fokin M."/>
            <person name="Fleetwood D."/>
            <person name="Weir B.S."/>
            <person name="Villas-Boas S.G."/>
        </authorList>
    </citation>
    <scope>NUCLEOTIDE SEQUENCE [LARGE SCALE GENOMIC DNA]</scope>
    <source>
        <strain evidence="1 2">ICMP 19927</strain>
    </source>
</reference>
<dbReference type="InParanoid" id="A0A1Y2LJN0"/>
<proteinExistence type="predicted"/>